<keyword evidence="3" id="KW-0328">Glycosyltransferase</keyword>
<comment type="similarity">
    <text evidence="2">Belongs to the glycosyltransferase 32 family.</text>
</comment>
<keyword evidence="6" id="KW-0735">Signal-anchor</keyword>
<proteinExistence type="inferred from homology"/>
<dbReference type="GO" id="GO:0000009">
    <property type="term" value="F:alpha-1,6-mannosyltransferase activity"/>
    <property type="evidence" value="ECO:0007669"/>
    <property type="project" value="InterPro"/>
</dbReference>
<evidence type="ECO:0000313" key="11">
    <source>
        <dbReference type="Proteomes" id="UP001360560"/>
    </source>
</evidence>
<evidence type="ECO:0000256" key="6">
    <source>
        <dbReference type="ARBA" id="ARBA00022968"/>
    </source>
</evidence>
<keyword evidence="5" id="KW-0812">Transmembrane</keyword>
<accession>A0AAV5QT47</accession>
<evidence type="ECO:0000256" key="9">
    <source>
        <dbReference type="ARBA" id="ARBA00023136"/>
    </source>
</evidence>
<dbReference type="Proteomes" id="UP001360560">
    <property type="component" value="Unassembled WGS sequence"/>
</dbReference>
<dbReference type="RefSeq" id="XP_064854411.1">
    <property type="nucleotide sequence ID" value="XM_064998339.1"/>
</dbReference>
<keyword evidence="8" id="KW-0333">Golgi apparatus</keyword>
<dbReference type="EMBL" id="BTFZ01000011">
    <property type="protein sequence ID" value="GMM37415.1"/>
    <property type="molecule type" value="Genomic_DNA"/>
</dbReference>
<evidence type="ECO:0000256" key="8">
    <source>
        <dbReference type="ARBA" id="ARBA00023034"/>
    </source>
</evidence>
<evidence type="ECO:0000256" key="2">
    <source>
        <dbReference type="ARBA" id="ARBA00009003"/>
    </source>
</evidence>
<evidence type="ECO:0000256" key="1">
    <source>
        <dbReference type="ARBA" id="ARBA00004323"/>
    </source>
</evidence>
<name>A0AAV5QT47_9ASCO</name>
<evidence type="ECO:0000256" key="4">
    <source>
        <dbReference type="ARBA" id="ARBA00022679"/>
    </source>
</evidence>
<evidence type="ECO:0000256" key="3">
    <source>
        <dbReference type="ARBA" id="ARBA00022676"/>
    </source>
</evidence>
<dbReference type="Gene3D" id="3.90.550.20">
    <property type="match status" value="1"/>
</dbReference>
<sequence>MSKRLRIGLLVVVALYGLFSIINYTNSNDPSGVFSLRYKFNKPTDEINLKTHGQTNDLENPNTPNELPKDASLRQQLAFQFPYEPLKPMPKYIWQTWKTDIDDKTFPPSFKHYVTEWKTSNPQFTHKLLPDAACHELIRTLYQSVPDVINAYELMPHSILKADFFRYLILFARGGVYSDVDTFGLKGIGNWPSFSSNYEFFQNHKNIEPKDVGIMIGIEADPDRPDWADWYARRIQFCQWTIQAKKGHPLLGNLITKITEITLDRDENSTIKLANGKDEGADIMNWTGPGIFTDEIFNYLNNISNHNPKIQIINDNVQEKPPQNGLADSKLDAIENKKKINWKLFTGMEEMIAIDDVLILPITSFSPGVGQMGSKDVGNIMAFVKHMFKGSWKNNKQ</sequence>
<evidence type="ECO:0000256" key="7">
    <source>
        <dbReference type="ARBA" id="ARBA00022989"/>
    </source>
</evidence>
<dbReference type="GO" id="GO:0006487">
    <property type="term" value="P:protein N-linked glycosylation"/>
    <property type="evidence" value="ECO:0007669"/>
    <property type="project" value="TreeGrafter"/>
</dbReference>
<keyword evidence="7" id="KW-1133">Transmembrane helix</keyword>
<keyword evidence="11" id="KW-1185">Reference proteome</keyword>
<dbReference type="FunFam" id="3.90.550.20:FF:000002">
    <property type="entry name" value="Initiation-specific alpha-1,6-mannosyltransferase"/>
    <property type="match status" value="1"/>
</dbReference>
<dbReference type="Pfam" id="PF04488">
    <property type="entry name" value="Gly_transf_sug"/>
    <property type="match status" value="1"/>
</dbReference>
<comment type="caution">
    <text evidence="10">The sequence shown here is derived from an EMBL/GenBank/DDBJ whole genome shotgun (WGS) entry which is preliminary data.</text>
</comment>
<protein>
    <submittedName>
        <fullName evidence="10">Initiation-specific alpha-1,6-mannosyltransferase</fullName>
    </submittedName>
</protein>
<evidence type="ECO:0000313" key="10">
    <source>
        <dbReference type="EMBL" id="GMM37415.1"/>
    </source>
</evidence>
<dbReference type="InterPro" id="IPR039367">
    <property type="entry name" value="Och1-like"/>
</dbReference>
<dbReference type="InterPro" id="IPR007577">
    <property type="entry name" value="GlycoTrfase_DXD_sugar-bd_CS"/>
</dbReference>
<evidence type="ECO:0000256" key="5">
    <source>
        <dbReference type="ARBA" id="ARBA00022692"/>
    </source>
</evidence>
<dbReference type="SUPFAM" id="SSF53448">
    <property type="entry name" value="Nucleotide-diphospho-sugar transferases"/>
    <property type="match status" value="1"/>
</dbReference>
<dbReference type="PANTHER" id="PTHR31834">
    <property type="entry name" value="INITIATION-SPECIFIC ALPHA-1,6-MANNOSYLTRANSFERASE"/>
    <property type="match status" value="1"/>
</dbReference>
<dbReference type="PANTHER" id="PTHR31834:SF1">
    <property type="entry name" value="INITIATION-SPECIFIC ALPHA-1,6-MANNOSYLTRANSFERASE"/>
    <property type="match status" value="1"/>
</dbReference>
<keyword evidence="4" id="KW-0808">Transferase</keyword>
<organism evidence="10 11">
    <name type="scientific">Saccharomycopsis crataegensis</name>
    <dbReference type="NCBI Taxonomy" id="43959"/>
    <lineage>
        <taxon>Eukaryota</taxon>
        <taxon>Fungi</taxon>
        <taxon>Dikarya</taxon>
        <taxon>Ascomycota</taxon>
        <taxon>Saccharomycotina</taxon>
        <taxon>Saccharomycetes</taxon>
        <taxon>Saccharomycopsidaceae</taxon>
        <taxon>Saccharomycopsis</taxon>
    </lineage>
</organism>
<comment type="subcellular location">
    <subcellularLocation>
        <location evidence="1">Golgi apparatus membrane</location>
        <topology evidence="1">Single-pass type II membrane protein</topology>
    </subcellularLocation>
</comment>
<gene>
    <name evidence="10" type="ORF">DASC09_047400</name>
</gene>
<dbReference type="InterPro" id="IPR029044">
    <property type="entry name" value="Nucleotide-diphossugar_trans"/>
</dbReference>
<dbReference type="GO" id="GO:0000136">
    <property type="term" value="C:mannan polymerase complex"/>
    <property type="evidence" value="ECO:0007669"/>
    <property type="project" value="TreeGrafter"/>
</dbReference>
<reference evidence="10 11" key="1">
    <citation type="journal article" date="2023" name="Elife">
        <title>Identification of key yeast species and microbe-microbe interactions impacting larval growth of Drosophila in the wild.</title>
        <authorList>
            <person name="Mure A."/>
            <person name="Sugiura Y."/>
            <person name="Maeda R."/>
            <person name="Honda K."/>
            <person name="Sakurai N."/>
            <person name="Takahashi Y."/>
            <person name="Watada M."/>
            <person name="Katoh T."/>
            <person name="Gotoh A."/>
            <person name="Gotoh Y."/>
            <person name="Taniguchi I."/>
            <person name="Nakamura K."/>
            <person name="Hayashi T."/>
            <person name="Katayama T."/>
            <person name="Uemura T."/>
            <person name="Hattori Y."/>
        </authorList>
    </citation>
    <scope>NUCLEOTIDE SEQUENCE [LARGE SCALE GENOMIC DNA]</scope>
    <source>
        <strain evidence="10 11">SC-9</strain>
    </source>
</reference>
<dbReference type="GeneID" id="90075390"/>
<dbReference type="AlphaFoldDB" id="A0AAV5QT47"/>
<keyword evidence="9" id="KW-0472">Membrane</keyword>